<dbReference type="PANTHER" id="PTHR30328">
    <property type="entry name" value="TRANSCRIPTIONAL REPRESSOR"/>
    <property type="match status" value="1"/>
</dbReference>
<name>A0A1Y0YS12_BACLI</name>
<evidence type="ECO:0000313" key="5">
    <source>
        <dbReference type="EMBL" id="TWL31547.1"/>
    </source>
</evidence>
<evidence type="ECO:0000313" key="6">
    <source>
        <dbReference type="Proteomes" id="UP000435910"/>
    </source>
</evidence>
<evidence type="ECO:0000259" key="3">
    <source>
        <dbReference type="PROSITE" id="PS50977"/>
    </source>
</evidence>
<keyword evidence="1 2" id="KW-0238">DNA-binding</keyword>
<reference evidence="5 6" key="1">
    <citation type="submission" date="2019-06" db="EMBL/GenBank/DDBJ databases">
        <title>Genome sequence analysis of &gt;100 Bacillus licheniformis strains suggests intrinsic resistance to this species.</title>
        <authorList>
            <person name="Wels M."/>
            <person name="Siezen R.J."/>
            <person name="Johansen E."/>
            <person name="Stuer-Lauridsen B."/>
            <person name="Bjerre K."/>
            <person name="Nielsen B.K.K."/>
        </authorList>
    </citation>
    <scope>NUCLEOTIDE SEQUENCE [LARGE SCALE GENOMIC DNA]</scope>
    <source>
        <strain evidence="5 6">BAC-16736</strain>
    </source>
</reference>
<accession>A0A1Y0YS12</accession>
<feature type="domain" description="HTH tetR-type" evidence="3">
    <location>
        <begin position="5"/>
        <end position="65"/>
    </location>
</feature>
<dbReference type="RefSeq" id="WP_003184759.1">
    <property type="nucleotide sequence ID" value="NZ_BEXU01000021.1"/>
</dbReference>
<dbReference type="Gene3D" id="1.10.357.10">
    <property type="entry name" value="Tetracycline Repressor, domain 2"/>
    <property type="match status" value="1"/>
</dbReference>
<evidence type="ECO:0000256" key="1">
    <source>
        <dbReference type="ARBA" id="ARBA00023125"/>
    </source>
</evidence>
<dbReference type="GO" id="GO:0006355">
    <property type="term" value="P:regulation of DNA-templated transcription"/>
    <property type="evidence" value="ECO:0007669"/>
    <property type="project" value="UniProtKB-ARBA"/>
</dbReference>
<dbReference type="EMBL" id="CP065647">
    <property type="protein sequence ID" value="QPR74366.1"/>
    <property type="molecule type" value="Genomic_DNA"/>
</dbReference>
<dbReference type="Proteomes" id="UP000595038">
    <property type="component" value="Chromosome"/>
</dbReference>
<dbReference type="PROSITE" id="PS01081">
    <property type="entry name" value="HTH_TETR_1"/>
    <property type="match status" value="1"/>
</dbReference>
<dbReference type="InterPro" id="IPR001647">
    <property type="entry name" value="HTH_TetR"/>
</dbReference>
<organism evidence="5 6">
    <name type="scientific">Bacillus licheniformis</name>
    <dbReference type="NCBI Taxonomy" id="1402"/>
    <lineage>
        <taxon>Bacteria</taxon>
        <taxon>Bacillati</taxon>
        <taxon>Bacillota</taxon>
        <taxon>Bacilli</taxon>
        <taxon>Bacillales</taxon>
        <taxon>Bacillaceae</taxon>
        <taxon>Bacillus</taxon>
    </lineage>
</organism>
<dbReference type="InterPro" id="IPR050109">
    <property type="entry name" value="HTH-type_TetR-like_transc_reg"/>
</dbReference>
<dbReference type="EMBL" id="NILC01000010">
    <property type="protein sequence ID" value="TWL31547.1"/>
    <property type="molecule type" value="Genomic_DNA"/>
</dbReference>
<evidence type="ECO:0000256" key="2">
    <source>
        <dbReference type="PROSITE-ProRule" id="PRU00335"/>
    </source>
</evidence>
<evidence type="ECO:0000313" key="4">
    <source>
        <dbReference type="EMBL" id="QPR74366.1"/>
    </source>
</evidence>
<proteinExistence type="predicted"/>
<dbReference type="Proteomes" id="UP000435910">
    <property type="component" value="Unassembled WGS sequence"/>
</dbReference>
<dbReference type="SUPFAM" id="SSF46689">
    <property type="entry name" value="Homeodomain-like"/>
    <property type="match status" value="1"/>
</dbReference>
<dbReference type="Gene3D" id="1.10.10.60">
    <property type="entry name" value="Homeodomain-like"/>
    <property type="match status" value="1"/>
</dbReference>
<dbReference type="PROSITE" id="PS50977">
    <property type="entry name" value="HTH_TETR_2"/>
    <property type="match status" value="1"/>
</dbReference>
<dbReference type="Pfam" id="PF00440">
    <property type="entry name" value="TetR_N"/>
    <property type="match status" value="1"/>
</dbReference>
<evidence type="ECO:0000313" key="7">
    <source>
        <dbReference type="Proteomes" id="UP000595038"/>
    </source>
</evidence>
<reference evidence="4 7" key="2">
    <citation type="submission" date="2020-12" db="EMBL/GenBank/DDBJ databases">
        <title>FDA dAtabase for Regulatory Grade micrObial Sequences (FDA-ARGOS): Supporting development and validation of Infectious Disease Dx tests.</title>
        <authorList>
            <person name="Nelson B."/>
            <person name="Plummer A."/>
            <person name="Tallon L."/>
            <person name="Sadzewicz L."/>
            <person name="Zhao X."/>
            <person name="Boylan J."/>
            <person name="Ott S."/>
            <person name="Bowen H."/>
            <person name="Vavikolanu K."/>
            <person name="Mehta A."/>
            <person name="Aluvathingal J."/>
            <person name="Nadendla S."/>
            <person name="Myers T."/>
            <person name="Yan Y."/>
            <person name="Sichtig H."/>
        </authorList>
    </citation>
    <scope>NUCLEOTIDE SEQUENCE [LARGE SCALE GENOMIC DNA]</scope>
    <source>
        <strain evidence="4 7">FDAARGOS_923</strain>
    </source>
</reference>
<dbReference type="PANTHER" id="PTHR30328:SF54">
    <property type="entry name" value="HTH-TYPE TRANSCRIPTIONAL REPRESSOR SCO4008"/>
    <property type="match status" value="1"/>
</dbReference>
<protein>
    <submittedName>
        <fullName evidence="5">HTH-type transcriptional regulator MtrR</fullName>
    </submittedName>
    <submittedName>
        <fullName evidence="4">TetR/AcrR family transcriptional regulator</fullName>
    </submittedName>
</protein>
<sequence length="196" mass="22547">MKKKMNTQDAIVEAAFTLIARHGLKGTSLSMIASEVGISKPAIYYYFPSKEELIDYLFHIVFDDHNFSEYFSINEYTKENFKKRLITDGVRYFEEYKHNSPALKVVHEFVLSAAQKPRYEKKLKSIMEQFLEGFEALLSYGVELGVISSKNTKVNAHSLALIIDNLGNFMILGIEMDYKKVWETAVSNVMKGSERF</sequence>
<dbReference type="PRINTS" id="PR00455">
    <property type="entry name" value="HTHTETR"/>
</dbReference>
<dbReference type="AlphaFoldDB" id="A0A1Y0YS12"/>
<dbReference type="InterPro" id="IPR009057">
    <property type="entry name" value="Homeodomain-like_sf"/>
</dbReference>
<feature type="DNA-binding region" description="H-T-H motif" evidence="2">
    <location>
        <begin position="28"/>
        <end position="47"/>
    </location>
</feature>
<gene>
    <name evidence="5" type="ORF">CHCC16736_0715</name>
    <name evidence="4" type="ORF">I6G80_08900</name>
</gene>
<dbReference type="GO" id="GO:0003677">
    <property type="term" value="F:DNA binding"/>
    <property type="evidence" value="ECO:0007669"/>
    <property type="project" value="UniProtKB-UniRule"/>
</dbReference>
<dbReference type="InterPro" id="IPR023772">
    <property type="entry name" value="DNA-bd_HTH_TetR-type_CS"/>
</dbReference>